<protein>
    <submittedName>
        <fullName evidence="2">Uncharacterized protein</fullName>
    </submittedName>
</protein>
<dbReference type="KEGG" id="wna:KA717_18285"/>
<gene>
    <name evidence="2" type="ORF">KA717_18285</name>
</gene>
<name>A0A977Q0B7_9CYAN</name>
<feature type="region of interest" description="Disordered" evidence="1">
    <location>
        <begin position="1"/>
        <end position="135"/>
    </location>
</feature>
<dbReference type="AlphaFoldDB" id="A0A977Q0B7"/>
<evidence type="ECO:0000313" key="2">
    <source>
        <dbReference type="EMBL" id="UXE64255.1"/>
    </source>
</evidence>
<reference evidence="2" key="1">
    <citation type="submission" date="2021-04" db="EMBL/GenBank/DDBJ databases">
        <title>Genome sequence of Woronichinia naegeliana from Washington state freshwater lake bloom.</title>
        <authorList>
            <person name="Dreher T.W."/>
        </authorList>
    </citation>
    <scope>NUCLEOTIDE SEQUENCE</scope>
    <source>
        <strain evidence="2">WA131</strain>
    </source>
</reference>
<evidence type="ECO:0000256" key="1">
    <source>
        <dbReference type="SAM" id="MobiDB-lite"/>
    </source>
</evidence>
<organism evidence="2">
    <name type="scientific">Woronichinia naegeliana WA131</name>
    <dbReference type="NCBI Taxonomy" id="2824559"/>
    <lineage>
        <taxon>Bacteria</taxon>
        <taxon>Bacillati</taxon>
        <taxon>Cyanobacteriota</taxon>
        <taxon>Cyanophyceae</taxon>
        <taxon>Synechococcales</taxon>
        <taxon>Coelosphaeriaceae</taxon>
        <taxon>Woronichinia</taxon>
    </lineage>
</organism>
<proteinExistence type="predicted"/>
<sequence>MPLEIRAIKRKSAPEETPEQNKETDISQETSSTNKDNPPSKKKKKTNKTVVSEAKVETQPDQVLAPENTVEKQESSPKSETNSSKQSAKSKKSAKKTKIEAVANSEITEVEQTPLNSSDSLPLEPSPSKAQKTSPPPATFFQAIGFIQGVIVLGEDGRIAIQIGSDLYKLYAKSKLFKKLEIGEEYLLRVYPTIANQKQVFGFNALSCYTGGPEQKIKPEDAIPEVFTLRGIWQFFGQSQYTTISIFRNEKRYPQDRCKPTHLPVSWQNSPVPPFRFIPNLTKEDKKPERYFVQIQAKFLPEEGFFVFDSLLAEPTQKIPKYIKEIKPDEKNKMEQLIQDGATN</sequence>
<accession>A0A977Q0B7</accession>
<dbReference type="Proteomes" id="UP001065613">
    <property type="component" value="Chromosome"/>
</dbReference>
<feature type="compositionally biased region" description="Low complexity" evidence="1">
    <location>
        <begin position="114"/>
        <end position="128"/>
    </location>
</feature>
<dbReference type="EMBL" id="CP073041">
    <property type="protein sequence ID" value="UXE64255.1"/>
    <property type="molecule type" value="Genomic_DNA"/>
</dbReference>